<evidence type="ECO:0000256" key="1">
    <source>
        <dbReference type="SAM" id="MobiDB-lite"/>
    </source>
</evidence>
<evidence type="ECO:0000313" key="3">
    <source>
        <dbReference type="Proteomes" id="UP000499080"/>
    </source>
</evidence>
<feature type="region of interest" description="Disordered" evidence="1">
    <location>
        <begin position="109"/>
        <end position="213"/>
    </location>
</feature>
<gene>
    <name evidence="2" type="ORF">AVEN_101075_1</name>
</gene>
<feature type="compositionally biased region" description="Basic and acidic residues" evidence="1">
    <location>
        <begin position="141"/>
        <end position="156"/>
    </location>
</feature>
<comment type="caution">
    <text evidence="2">The sequence shown here is derived from an EMBL/GenBank/DDBJ whole genome shotgun (WGS) entry which is preliminary data.</text>
</comment>
<name>A0A4Y2SCC6_ARAVE</name>
<evidence type="ECO:0000313" key="2">
    <source>
        <dbReference type="EMBL" id="GBN85473.1"/>
    </source>
</evidence>
<dbReference type="EMBL" id="BGPR01020791">
    <property type="protein sequence ID" value="GBN85473.1"/>
    <property type="molecule type" value="Genomic_DNA"/>
</dbReference>
<keyword evidence="3" id="KW-1185">Reference proteome</keyword>
<dbReference type="AlphaFoldDB" id="A0A4Y2SCC6"/>
<organism evidence="2 3">
    <name type="scientific">Araneus ventricosus</name>
    <name type="common">Orbweaver spider</name>
    <name type="synonym">Epeira ventricosa</name>
    <dbReference type="NCBI Taxonomy" id="182803"/>
    <lineage>
        <taxon>Eukaryota</taxon>
        <taxon>Metazoa</taxon>
        <taxon>Ecdysozoa</taxon>
        <taxon>Arthropoda</taxon>
        <taxon>Chelicerata</taxon>
        <taxon>Arachnida</taxon>
        <taxon>Araneae</taxon>
        <taxon>Araneomorphae</taxon>
        <taxon>Entelegynae</taxon>
        <taxon>Araneoidea</taxon>
        <taxon>Araneidae</taxon>
        <taxon>Araneus</taxon>
    </lineage>
</organism>
<sequence>MEHELGEMEPEFGEMEHDFQHELSGEWNTISERTRRNFELHNVLRREWAMNSKRRTRRIDTNSRRHLLGKNEPRTPEELGEIGLEIQGILGENGRRFRTLLGRMVHRIPEHTRRNGPRIPEYTWRNGTRTPESTRQNGPRTPERTRQNDPRTPEHARQRRFHVLPGALLGRGGGYEPRDYITRRNGPRTPERAPERTRRNGPRTREDGRLSPA</sequence>
<feature type="compositionally biased region" description="Basic and acidic residues" evidence="1">
    <location>
        <begin position="189"/>
        <end position="213"/>
    </location>
</feature>
<accession>A0A4Y2SCC6</accession>
<reference evidence="2 3" key="1">
    <citation type="journal article" date="2019" name="Sci. Rep.">
        <title>Orb-weaving spider Araneus ventricosus genome elucidates the spidroin gene catalogue.</title>
        <authorList>
            <person name="Kono N."/>
            <person name="Nakamura H."/>
            <person name="Ohtoshi R."/>
            <person name="Moran D.A.P."/>
            <person name="Shinohara A."/>
            <person name="Yoshida Y."/>
            <person name="Fujiwara M."/>
            <person name="Mori M."/>
            <person name="Tomita M."/>
            <person name="Arakawa K."/>
        </authorList>
    </citation>
    <scope>NUCLEOTIDE SEQUENCE [LARGE SCALE GENOMIC DNA]</scope>
</reference>
<proteinExistence type="predicted"/>
<protein>
    <submittedName>
        <fullName evidence="2">Uncharacterized protein</fullName>
    </submittedName>
</protein>
<dbReference type="Proteomes" id="UP000499080">
    <property type="component" value="Unassembled WGS sequence"/>
</dbReference>
<feature type="compositionally biased region" description="Polar residues" evidence="1">
    <location>
        <begin position="125"/>
        <end position="139"/>
    </location>
</feature>